<dbReference type="InterPro" id="IPR036388">
    <property type="entry name" value="WH-like_DNA-bd_sf"/>
</dbReference>
<dbReference type="HOGENOM" id="CLU_099810_0_1_9"/>
<dbReference type="OrthoDB" id="6631788at2"/>
<dbReference type="eggNOG" id="ENOG5033AUY">
    <property type="taxonomic scope" value="Bacteria"/>
</dbReference>
<dbReference type="KEGG" id="csb:CLSA_c30140"/>
<keyword evidence="2" id="KW-0540">Nuclease</keyword>
<dbReference type="Proteomes" id="UP000017118">
    <property type="component" value="Chromosome"/>
</dbReference>
<name>U5MWH9_CLOSA</name>
<proteinExistence type="predicted"/>
<gene>
    <name evidence="2" type="ORF">CLSA_c30140</name>
</gene>
<dbReference type="GO" id="GO:0016788">
    <property type="term" value="F:hydrolase activity, acting on ester bonds"/>
    <property type="evidence" value="ECO:0007669"/>
    <property type="project" value="InterPro"/>
</dbReference>
<dbReference type="InterPro" id="IPR010902">
    <property type="entry name" value="NUMOD4"/>
</dbReference>
<dbReference type="RefSeq" id="WP_022747124.1">
    <property type="nucleotide sequence ID" value="NC_022571.1"/>
</dbReference>
<keyword evidence="3" id="KW-1185">Reference proteome</keyword>
<keyword evidence="2" id="KW-0378">Hydrolase</keyword>
<dbReference type="Gene3D" id="3.90.75.20">
    <property type="match status" value="1"/>
</dbReference>
<organism evidence="2 3">
    <name type="scientific">Clostridium saccharobutylicum DSM 13864</name>
    <dbReference type="NCBI Taxonomy" id="1345695"/>
    <lineage>
        <taxon>Bacteria</taxon>
        <taxon>Bacillati</taxon>
        <taxon>Bacillota</taxon>
        <taxon>Clostridia</taxon>
        <taxon>Eubacteriales</taxon>
        <taxon>Clostridiaceae</taxon>
        <taxon>Clostridium</taxon>
    </lineage>
</organism>
<evidence type="ECO:0000313" key="3">
    <source>
        <dbReference type="Proteomes" id="UP000017118"/>
    </source>
</evidence>
<dbReference type="Pfam" id="PF07463">
    <property type="entry name" value="NUMOD4"/>
    <property type="match status" value="1"/>
</dbReference>
<sequence>MEEVWKDIKGYEGLYKVSNLGRVKNIKRNKLLKLQLQKDGYLRVGLYDKNVNYSTKKVHRLVAEVFISNPNNYKCVNHKDENKSNNNADNLEWCTHHYNNSYGSRGKRISKTMLKKYKGNPLSHRHRPVICITTGEKFTTTKAAGERYGLIPSYITAMCKGQLKQANGYKFKYLEEAQNEISFHG</sequence>
<dbReference type="PATRIC" id="fig|1345695.10.peg.1117"/>
<protein>
    <submittedName>
        <fullName evidence="2">HNH endonuclease</fullName>
    </submittedName>
</protein>
<dbReference type="SUPFAM" id="SSF64496">
    <property type="entry name" value="DNA-binding domain of intron-encoded endonucleases"/>
    <property type="match status" value="1"/>
</dbReference>
<keyword evidence="2" id="KW-0255">Endonuclease</keyword>
<dbReference type="AlphaFoldDB" id="U5MWH9"/>
<dbReference type="EMBL" id="CP006721">
    <property type="protein sequence ID" value="AGX43981.1"/>
    <property type="molecule type" value="Genomic_DNA"/>
</dbReference>
<dbReference type="Gene3D" id="1.10.10.10">
    <property type="entry name" value="Winged helix-like DNA-binding domain superfamily/Winged helix DNA-binding domain"/>
    <property type="match status" value="1"/>
</dbReference>
<evidence type="ECO:0000313" key="2">
    <source>
        <dbReference type="EMBL" id="AGX43981.1"/>
    </source>
</evidence>
<dbReference type="GeneID" id="55475379"/>
<dbReference type="GO" id="GO:0004519">
    <property type="term" value="F:endonuclease activity"/>
    <property type="evidence" value="ECO:0007669"/>
    <property type="project" value="UniProtKB-KW"/>
</dbReference>
<feature type="domain" description="NUMOD4" evidence="1">
    <location>
        <begin position="3"/>
        <end position="47"/>
    </location>
</feature>
<dbReference type="InterPro" id="IPR044925">
    <property type="entry name" value="His-Me_finger_sf"/>
</dbReference>
<reference evidence="2 3" key="1">
    <citation type="journal article" date="2013" name="Genome Announc.">
        <title>Complete Genome Sequence of the Solvent Producer Clostridium saccharobutylicum NCP262 (DSM 13864).</title>
        <authorList>
            <person name="Poehlein A."/>
            <person name="Hartwich K."/>
            <person name="Krabben P."/>
            <person name="Ehrenreich A."/>
            <person name="Liebl W."/>
            <person name="Durre P."/>
            <person name="Gottschalk G."/>
            <person name="Daniel R."/>
        </authorList>
    </citation>
    <scope>NUCLEOTIDE SEQUENCE [LARGE SCALE GENOMIC DNA]</scope>
    <source>
        <strain evidence="2">DSM 13864</strain>
    </source>
</reference>
<evidence type="ECO:0000259" key="1">
    <source>
        <dbReference type="Pfam" id="PF07463"/>
    </source>
</evidence>
<accession>U5MWH9</accession>
<dbReference type="SUPFAM" id="SSF54060">
    <property type="entry name" value="His-Me finger endonucleases"/>
    <property type="match status" value="1"/>
</dbReference>